<feature type="transmembrane region" description="Helical" evidence="1">
    <location>
        <begin position="12"/>
        <end position="32"/>
    </location>
</feature>
<protein>
    <recommendedName>
        <fullName evidence="2">DUF5671 domain-containing protein</fullName>
    </recommendedName>
</protein>
<evidence type="ECO:0000313" key="3">
    <source>
        <dbReference type="EMBL" id="OGF28815.1"/>
    </source>
</evidence>
<keyword evidence="1" id="KW-0472">Membrane</keyword>
<dbReference type="Pfam" id="PF18920">
    <property type="entry name" value="DUF5671"/>
    <property type="match status" value="1"/>
</dbReference>
<comment type="caution">
    <text evidence="3">The sequence shown here is derived from an EMBL/GenBank/DDBJ whole genome shotgun (WGS) entry which is preliminary data.</text>
</comment>
<feature type="transmembrane region" description="Helical" evidence="1">
    <location>
        <begin position="53"/>
        <end position="74"/>
    </location>
</feature>
<keyword evidence="1" id="KW-0812">Transmembrane</keyword>
<accession>A0A1F5SQ15</accession>
<name>A0A1F5SQ15_9BACT</name>
<dbReference type="Proteomes" id="UP000178925">
    <property type="component" value="Unassembled WGS sequence"/>
</dbReference>
<reference evidence="3 4" key="1">
    <citation type="journal article" date="2016" name="Nat. Commun.">
        <title>Thousands of microbial genomes shed light on interconnected biogeochemical processes in an aquifer system.</title>
        <authorList>
            <person name="Anantharaman K."/>
            <person name="Brown C.T."/>
            <person name="Hug L.A."/>
            <person name="Sharon I."/>
            <person name="Castelle C.J."/>
            <person name="Probst A.J."/>
            <person name="Thomas B.C."/>
            <person name="Singh A."/>
            <person name="Wilkins M.J."/>
            <person name="Karaoz U."/>
            <person name="Brodie E.L."/>
            <person name="Williams K.H."/>
            <person name="Hubbard S.S."/>
            <person name="Banfield J.F."/>
        </authorList>
    </citation>
    <scope>NUCLEOTIDE SEQUENCE [LARGE SCALE GENOMIC DNA]</scope>
</reference>
<dbReference type="STRING" id="1797995.A2242_02225"/>
<evidence type="ECO:0000259" key="2">
    <source>
        <dbReference type="Pfam" id="PF18920"/>
    </source>
</evidence>
<dbReference type="InterPro" id="IPR043728">
    <property type="entry name" value="DUF5671"/>
</dbReference>
<sequence length="311" mass="34897">MSQNNSAKFTFLYLLSLVALGFFAIAGGMALFQVINKNIADIVENYGMRYDISALRFALSAMLVAAPIYLISVWQINKNLLSGKLQADSGIRKWLTYFILLVVSFVMLGWAIAVINNFFNGELTLKFILKALTVLAISGAIFSYYLIDIRREQVSGTKNVFARSYLYGTIIVALAIFIAGIFFVESPAQARQLRIDQETINRLNTTENAIQSYFAQSGILPENLDVLSQEVGFTTKLDAQNPSTKQNFDYKILEKKKYQLCTDFLRASLSEAEGGYPSYTYPYGNYEHEAGRQCFERTVLDDSGVKAIPVR</sequence>
<dbReference type="AlphaFoldDB" id="A0A1F5SQ15"/>
<dbReference type="EMBL" id="MFGC01000006">
    <property type="protein sequence ID" value="OGF28815.1"/>
    <property type="molecule type" value="Genomic_DNA"/>
</dbReference>
<proteinExistence type="predicted"/>
<feature type="domain" description="DUF5671" evidence="2">
    <location>
        <begin position="11"/>
        <end position="144"/>
    </location>
</feature>
<feature type="transmembrane region" description="Helical" evidence="1">
    <location>
        <begin position="165"/>
        <end position="184"/>
    </location>
</feature>
<gene>
    <name evidence="3" type="ORF">A2242_02225</name>
</gene>
<feature type="transmembrane region" description="Helical" evidence="1">
    <location>
        <begin position="94"/>
        <end position="115"/>
    </location>
</feature>
<organism evidence="3 4">
    <name type="scientific">Candidatus Falkowbacteria bacterium RIFOXYA2_FULL_47_9</name>
    <dbReference type="NCBI Taxonomy" id="1797995"/>
    <lineage>
        <taxon>Bacteria</taxon>
        <taxon>Candidatus Falkowiibacteriota</taxon>
    </lineage>
</organism>
<keyword evidence="1" id="KW-1133">Transmembrane helix</keyword>
<feature type="transmembrane region" description="Helical" evidence="1">
    <location>
        <begin position="127"/>
        <end position="145"/>
    </location>
</feature>
<evidence type="ECO:0000256" key="1">
    <source>
        <dbReference type="SAM" id="Phobius"/>
    </source>
</evidence>
<evidence type="ECO:0000313" key="4">
    <source>
        <dbReference type="Proteomes" id="UP000178925"/>
    </source>
</evidence>